<evidence type="ECO:0000256" key="1">
    <source>
        <dbReference type="SAM" id="MobiDB-lite"/>
    </source>
</evidence>
<organism evidence="2 3">
    <name type="scientific">Portunus trituberculatus</name>
    <name type="common">Swimming crab</name>
    <name type="synonym">Neptunus trituberculatus</name>
    <dbReference type="NCBI Taxonomy" id="210409"/>
    <lineage>
        <taxon>Eukaryota</taxon>
        <taxon>Metazoa</taxon>
        <taxon>Ecdysozoa</taxon>
        <taxon>Arthropoda</taxon>
        <taxon>Crustacea</taxon>
        <taxon>Multicrustacea</taxon>
        <taxon>Malacostraca</taxon>
        <taxon>Eumalacostraca</taxon>
        <taxon>Eucarida</taxon>
        <taxon>Decapoda</taxon>
        <taxon>Pleocyemata</taxon>
        <taxon>Brachyura</taxon>
        <taxon>Eubrachyura</taxon>
        <taxon>Portunoidea</taxon>
        <taxon>Portunidae</taxon>
        <taxon>Portuninae</taxon>
        <taxon>Portunus</taxon>
    </lineage>
</organism>
<sequence>MNRRTEDTPQAAARLPTPKLESICQQMGFEGRGATHASCRCRVRPGHAGDTAEGRREDKAKLVEEEDDNDFRISMSEN</sequence>
<protein>
    <submittedName>
        <fullName evidence="2">Uncharacterized protein</fullName>
    </submittedName>
</protein>
<evidence type="ECO:0000313" key="2">
    <source>
        <dbReference type="EMBL" id="MPC59987.1"/>
    </source>
</evidence>
<feature type="compositionally biased region" description="Basic and acidic residues" evidence="1">
    <location>
        <begin position="50"/>
        <end position="63"/>
    </location>
</feature>
<comment type="caution">
    <text evidence="2">The sequence shown here is derived from an EMBL/GenBank/DDBJ whole genome shotgun (WGS) entry which is preliminary data.</text>
</comment>
<accession>A0A5B7GS18</accession>
<feature type="region of interest" description="Disordered" evidence="1">
    <location>
        <begin position="43"/>
        <end position="78"/>
    </location>
</feature>
<dbReference type="Proteomes" id="UP000324222">
    <property type="component" value="Unassembled WGS sequence"/>
</dbReference>
<gene>
    <name evidence="2" type="ORF">E2C01_054021</name>
</gene>
<dbReference type="AlphaFoldDB" id="A0A5B7GS18"/>
<reference evidence="2 3" key="1">
    <citation type="submission" date="2019-05" db="EMBL/GenBank/DDBJ databases">
        <title>Another draft genome of Portunus trituberculatus and its Hox gene families provides insights of decapod evolution.</title>
        <authorList>
            <person name="Jeong J.-H."/>
            <person name="Song I."/>
            <person name="Kim S."/>
            <person name="Choi T."/>
            <person name="Kim D."/>
            <person name="Ryu S."/>
            <person name="Kim W."/>
        </authorList>
    </citation>
    <scope>NUCLEOTIDE SEQUENCE [LARGE SCALE GENOMIC DNA]</scope>
    <source>
        <tissue evidence="2">Muscle</tissue>
    </source>
</reference>
<dbReference type="EMBL" id="VSRR010017057">
    <property type="protein sequence ID" value="MPC59987.1"/>
    <property type="molecule type" value="Genomic_DNA"/>
</dbReference>
<evidence type="ECO:0000313" key="3">
    <source>
        <dbReference type="Proteomes" id="UP000324222"/>
    </source>
</evidence>
<proteinExistence type="predicted"/>
<keyword evidence="3" id="KW-1185">Reference proteome</keyword>
<name>A0A5B7GS18_PORTR</name>